<dbReference type="AlphaFoldDB" id="A0A1C2EF49"/>
<reference evidence="1 2" key="1">
    <citation type="submission" date="2016-08" db="EMBL/GenBank/DDBJ databases">
        <title>Whole genome sequence of Mesorhizobium sp. strain UASWS1009 isolated from industrial sewage.</title>
        <authorList>
            <person name="Crovadore J."/>
            <person name="Calmin G."/>
            <person name="Chablais R."/>
            <person name="Cochard B."/>
            <person name="Lefort F."/>
        </authorList>
    </citation>
    <scope>NUCLEOTIDE SEQUENCE [LARGE SCALE GENOMIC DNA]</scope>
    <source>
        <strain evidence="1 2">UASWS1009</strain>
    </source>
</reference>
<dbReference type="OrthoDB" id="8454395at2"/>
<dbReference type="Proteomes" id="UP000094412">
    <property type="component" value="Unassembled WGS sequence"/>
</dbReference>
<accession>A0A1C2EF49</accession>
<name>A0A1C2EF49_9HYPH</name>
<keyword evidence="2" id="KW-1185">Reference proteome</keyword>
<sequence length="66" mass="7514">MRTGRAAIEAEIERLLTLLDNLDGDADFEPEPLEEQHDPEAELTWANGLAPGWFVVAERARRKIRN</sequence>
<gene>
    <name evidence="1" type="ORF">QV13_00125</name>
</gene>
<comment type="caution">
    <text evidence="1">The sequence shown here is derived from an EMBL/GenBank/DDBJ whole genome shotgun (WGS) entry which is preliminary data.</text>
</comment>
<dbReference type="EMBL" id="MDEO01000015">
    <property type="protein sequence ID" value="OCX25557.1"/>
    <property type="molecule type" value="Genomic_DNA"/>
</dbReference>
<dbReference type="RefSeq" id="WP_036255450.1">
    <property type="nucleotide sequence ID" value="NZ_MDEO01000015.1"/>
</dbReference>
<organism evidence="1 2">
    <name type="scientific">Mesorhizobium hungaricum</name>
    <dbReference type="NCBI Taxonomy" id="1566387"/>
    <lineage>
        <taxon>Bacteria</taxon>
        <taxon>Pseudomonadati</taxon>
        <taxon>Pseudomonadota</taxon>
        <taxon>Alphaproteobacteria</taxon>
        <taxon>Hyphomicrobiales</taxon>
        <taxon>Phyllobacteriaceae</taxon>
        <taxon>Mesorhizobium</taxon>
    </lineage>
</organism>
<evidence type="ECO:0000313" key="1">
    <source>
        <dbReference type="EMBL" id="OCX25557.1"/>
    </source>
</evidence>
<protein>
    <submittedName>
        <fullName evidence="1">Uncharacterized protein</fullName>
    </submittedName>
</protein>
<evidence type="ECO:0000313" key="2">
    <source>
        <dbReference type="Proteomes" id="UP000094412"/>
    </source>
</evidence>
<proteinExistence type="predicted"/>